<dbReference type="EMBL" id="CAMPGE010015637">
    <property type="protein sequence ID" value="CAI2374249.1"/>
    <property type="molecule type" value="Genomic_DNA"/>
</dbReference>
<keyword evidence="1 3" id="KW-0732">Signal</keyword>
<dbReference type="AlphaFoldDB" id="A0AAD1XKA8"/>
<name>A0AAD1XKA8_EUPCR</name>
<dbReference type="InterPro" id="IPR029058">
    <property type="entry name" value="AB_hydrolase_fold"/>
</dbReference>
<comment type="caution">
    <text evidence="4">The sequence shown here is derived from an EMBL/GenBank/DDBJ whole genome shotgun (WGS) entry which is preliminary data.</text>
</comment>
<feature type="chain" id="PRO_5041916126" description="Poly(3-hydroxybutyrate) depolymerase" evidence="3">
    <location>
        <begin position="18"/>
        <end position="333"/>
    </location>
</feature>
<protein>
    <recommendedName>
        <fullName evidence="6">Poly(3-hydroxybutyrate) depolymerase</fullName>
    </recommendedName>
</protein>
<proteinExistence type="predicted"/>
<organism evidence="4 5">
    <name type="scientific">Euplotes crassus</name>
    <dbReference type="NCBI Taxonomy" id="5936"/>
    <lineage>
        <taxon>Eukaryota</taxon>
        <taxon>Sar</taxon>
        <taxon>Alveolata</taxon>
        <taxon>Ciliophora</taxon>
        <taxon>Intramacronucleata</taxon>
        <taxon>Spirotrichea</taxon>
        <taxon>Hypotrichia</taxon>
        <taxon>Euplotida</taxon>
        <taxon>Euplotidae</taxon>
        <taxon>Moneuplotes</taxon>
    </lineage>
</organism>
<keyword evidence="2" id="KW-0378">Hydrolase</keyword>
<evidence type="ECO:0000256" key="3">
    <source>
        <dbReference type="SAM" id="SignalP"/>
    </source>
</evidence>
<dbReference type="PANTHER" id="PTHR42972:SF8">
    <property type="entry name" value="POLYHYDROXYBUTYRATE DEPOLYMERASE"/>
    <property type="match status" value="1"/>
</dbReference>
<reference evidence="4" key="1">
    <citation type="submission" date="2023-07" db="EMBL/GenBank/DDBJ databases">
        <authorList>
            <consortium name="AG Swart"/>
            <person name="Singh M."/>
            <person name="Singh A."/>
            <person name="Seah K."/>
            <person name="Emmerich C."/>
        </authorList>
    </citation>
    <scope>NUCLEOTIDE SEQUENCE</scope>
    <source>
        <strain evidence="4">DP1</strain>
    </source>
</reference>
<accession>A0AAD1XKA8</accession>
<dbReference type="GO" id="GO:0005576">
    <property type="term" value="C:extracellular region"/>
    <property type="evidence" value="ECO:0007669"/>
    <property type="project" value="InterPro"/>
</dbReference>
<keyword evidence="5" id="KW-1185">Reference proteome</keyword>
<dbReference type="Gene3D" id="3.40.50.1820">
    <property type="entry name" value="alpha/beta hydrolase"/>
    <property type="match status" value="2"/>
</dbReference>
<dbReference type="SUPFAM" id="SSF53474">
    <property type="entry name" value="alpha/beta-Hydrolases"/>
    <property type="match status" value="1"/>
</dbReference>
<dbReference type="Pfam" id="PF10503">
    <property type="entry name" value="Esterase_PHB"/>
    <property type="match status" value="1"/>
</dbReference>
<evidence type="ECO:0000313" key="5">
    <source>
        <dbReference type="Proteomes" id="UP001295684"/>
    </source>
</evidence>
<dbReference type="Proteomes" id="UP001295684">
    <property type="component" value="Unassembled WGS sequence"/>
</dbReference>
<evidence type="ECO:0008006" key="6">
    <source>
        <dbReference type="Google" id="ProtNLM"/>
    </source>
</evidence>
<evidence type="ECO:0000256" key="2">
    <source>
        <dbReference type="ARBA" id="ARBA00022801"/>
    </source>
</evidence>
<dbReference type="PANTHER" id="PTHR42972">
    <property type="entry name" value="TOL-PAL SYSTEM PROTEIN TOLB"/>
    <property type="match status" value="1"/>
</dbReference>
<dbReference type="GO" id="GO:0016787">
    <property type="term" value="F:hydrolase activity"/>
    <property type="evidence" value="ECO:0007669"/>
    <property type="project" value="UniProtKB-KW"/>
</dbReference>
<evidence type="ECO:0000313" key="4">
    <source>
        <dbReference type="EMBL" id="CAI2374249.1"/>
    </source>
</evidence>
<sequence>MKKVVVGLVLVLGAVGAVEVGVSEDVTVGGLSSGGFMAVQTHVALSEIVHGAAVFAGGPYFCAMGDFDTAITDCMQNGENINLDRLIRYVEINEKSRYIDKAENLVDDHVYVFSGLSDFRVLPIVNRQTAKFYERMGSNVKSIFDFDAGHNMPTEDFGIECKESTTPFIGRCNMNGALSSLRYLHPQRILNTIGEMKLANLFSLKQTTGKTVMGPEAYAYIPKACQNSLAQCSLHVVFHGCQQTIDHIGLTYVESTGYNEIAEVNEFVILYPQAYANEDLNPLGCWDWWGFTGKNYATKFGKQVAEVKRLINALKSGQIDSTQVYTTSEVIKE</sequence>
<gene>
    <name evidence="4" type="ORF">ECRASSUSDP1_LOCUS15601</name>
</gene>
<evidence type="ECO:0000256" key="1">
    <source>
        <dbReference type="ARBA" id="ARBA00022729"/>
    </source>
</evidence>
<dbReference type="InterPro" id="IPR010126">
    <property type="entry name" value="Esterase_phb"/>
</dbReference>
<feature type="signal peptide" evidence="3">
    <location>
        <begin position="1"/>
        <end position="17"/>
    </location>
</feature>